<evidence type="ECO:0000256" key="8">
    <source>
        <dbReference type="ARBA" id="ARBA00041995"/>
    </source>
</evidence>
<keyword evidence="11" id="KW-0963">Cytoplasm</keyword>
<dbReference type="InterPro" id="IPR050082">
    <property type="entry name" value="RNA_methyltr_RlmE"/>
</dbReference>
<keyword evidence="15" id="KW-1185">Reference proteome</keyword>
<evidence type="ECO:0000256" key="10">
    <source>
        <dbReference type="ARBA" id="ARBA00048970"/>
    </source>
</evidence>
<evidence type="ECO:0000256" key="6">
    <source>
        <dbReference type="ARBA" id="ARBA00038861"/>
    </source>
</evidence>
<evidence type="ECO:0000256" key="9">
    <source>
        <dbReference type="ARBA" id="ARBA00042745"/>
    </source>
</evidence>
<protein>
    <recommendedName>
        <fullName evidence="7 11">Ribosomal RNA large subunit methyltransferase E</fullName>
        <ecNumber evidence="6 11">2.1.1.166</ecNumber>
    </recommendedName>
    <alternativeName>
        <fullName evidence="9 11">23S rRNA Um2552 methyltransferase</fullName>
    </alternativeName>
    <alternativeName>
        <fullName evidence="8 11">rRNA (uridine-2'-O-)-methyltransferase</fullName>
    </alternativeName>
</protein>
<name>A0A562S481_9BACT</name>
<dbReference type="EMBL" id="VLLC01000004">
    <property type="protein sequence ID" value="TWI75390.1"/>
    <property type="molecule type" value="Genomic_DNA"/>
</dbReference>
<sequence>MAAKKAKGRMPAKNLANPWEDHYTRLARKENYVARSVYKLKEIQDKYGPMQEGHRILDLGCAPGSWLQYATEMAGPSGGVLGVDLKPVDLAFPPHARAVVGDIYDLSAEVREWLTPGVDGVLSDMAPATTGMGDVDALRSAALCEAALFLAADVLKPGGYFVCKIFQGRGFDSFLAEVKRLFEKQRIFKPKSCRKQSREIYVLGMGFFGKPDVDGSDVN</sequence>
<feature type="binding site" evidence="11">
    <location>
        <position position="84"/>
    </location>
    <ligand>
        <name>S-adenosyl-L-methionine</name>
        <dbReference type="ChEBI" id="CHEBI:59789"/>
    </ligand>
</feature>
<comment type="similarity">
    <text evidence="11">Belongs to the class I-like SAM-binding methyltransferase superfamily. RNA methyltransferase RlmE family.</text>
</comment>
<evidence type="ECO:0000256" key="4">
    <source>
        <dbReference type="ARBA" id="ARBA00022691"/>
    </source>
</evidence>
<evidence type="ECO:0000256" key="3">
    <source>
        <dbReference type="ARBA" id="ARBA00022679"/>
    </source>
</evidence>
<comment type="subcellular location">
    <subcellularLocation>
        <location evidence="11">Cytoplasm</location>
    </subcellularLocation>
</comment>
<feature type="binding site" evidence="11">
    <location>
        <position position="102"/>
    </location>
    <ligand>
        <name>S-adenosyl-L-methionine</name>
        <dbReference type="ChEBI" id="CHEBI:59789"/>
    </ligand>
</feature>
<dbReference type="InterPro" id="IPR029063">
    <property type="entry name" value="SAM-dependent_MTases_sf"/>
</dbReference>
<dbReference type="Pfam" id="PF01728">
    <property type="entry name" value="FtsJ"/>
    <property type="match status" value="1"/>
</dbReference>
<evidence type="ECO:0000256" key="12">
    <source>
        <dbReference type="PIRSR" id="PIRSR005461-1"/>
    </source>
</evidence>
<reference evidence="14 15" key="1">
    <citation type="submission" date="2019-07" db="EMBL/GenBank/DDBJ databases">
        <title>Genome sequencing of 100 strains of the haloalkaliphilic chemolithoautotrophic sulfur-oxidizing bacterium Thioalkalivibrio.</title>
        <authorList>
            <person name="Muyzer G."/>
        </authorList>
    </citation>
    <scope>NUCLEOTIDE SEQUENCE [LARGE SCALE GENOMIC DNA]</scope>
    <source>
        <strain evidence="14 15">ASO4-4</strain>
    </source>
</reference>
<evidence type="ECO:0000256" key="11">
    <source>
        <dbReference type="HAMAP-Rule" id="MF_01547"/>
    </source>
</evidence>
<evidence type="ECO:0000259" key="13">
    <source>
        <dbReference type="Pfam" id="PF01728"/>
    </source>
</evidence>
<dbReference type="SUPFAM" id="SSF53335">
    <property type="entry name" value="S-adenosyl-L-methionine-dependent methyltransferases"/>
    <property type="match status" value="1"/>
</dbReference>
<evidence type="ECO:0000256" key="7">
    <source>
        <dbReference type="ARBA" id="ARBA00041129"/>
    </source>
</evidence>
<feature type="active site" description="Proton acceptor" evidence="11 12">
    <location>
        <position position="164"/>
    </location>
</feature>
<dbReference type="GO" id="GO:0008650">
    <property type="term" value="F:rRNA (uridine-2'-O-)-methyltransferase activity"/>
    <property type="evidence" value="ECO:0007669"/>
    <property type="project" value="UniProtKB-UniRule"/>
</dbReference>
<keyword evidence="4 11" id="KW-0949">S-adenosyl-L-methionine</keyword>
<dbReference type="EC" id="2.1.1.166" evidence="6 11"/>
<feature type="binding site" evidence="11">
    <location>
        <position position="124"/>
    </location>
    <ligand>
        <name>S-adenosyl-L-methionine</name>
        <dbReference type="ChEBI" id="CHEBI:59789"/>
    </ligand>
</feature>
<dbReference type="PIRSF" id="PIRSF005461">
    <property type="entry name" value="23S_rRNA_mtase"/>
    <property type="match status" value="1"/>
</dbReference>
<proteinExistence type="inferred from homology"/>
<dbReference type="GO" id="GO:0005737">
    <property type="term" value="C:cytoplasm"/>
    <property type="evidence" value="ECO:0007669"/>
    <property type="project" value="UniProtKB-SubCell"/>
</dbReference>
<feature type="binding site" evidence="11">
    <location>
        <position position="64"/>
    </location>
    <ligand>
        <name>S-adenosyl-L-methionine</name>
        <dbReference type="ChEBI" id="CHEBI:59789"/>
    </ligand>
</feature>
<evidence type="ECO:0000313" key="14">
    <source>
        <dbReference type="EMBL" id="TWI75390.1"/>
    </source>
</evidence>
<evidence type="ECO:0000313" key="15">
    <source>
        <dbReference type="Proteomes" id="UP000318307"/>
    </source>
</evidence>
<dbReference type="AlphaFoldDB" id="A0A562S481"/>
<dbReference type="HAMAP" id="MF_01547">
    <property type="entry name" value="RNA_methyltr_E"/>
    <property type="match status" value="1"/>
</dbReference>
<dbReference type="InterPro" id="IPR015507">
    <property type="entry name" value="rRNA-MeTfrase_E"/>
</dbReference>
<dbReference type="PANTHER" id="PTHR10920">
    <property type="entry name" value="RIBOSOMAL RNA METHYLTRANSFERASE"/>
    <property type="match status" value="1"/>
</dbReference>
<dbReference type="InterPro" id="IPR002877">
    <property type="entry name" value="RNA_MeTrfase_FtsJ_dom"/>
</dbReference>
<comment type="caution">
    <text evidence="14">The sequence shown here is derived from an EMBL/GenBank/DDBJ whole genome shotgun (WGS) entry which is preliminary data.</text>
</comment>
<evidence type="ECO:0000256" key="1">
    <source>
        <dbReference type="ARBA" id="ARBA00022552"/>
    </source>
</evidence>
<feature type="domain" description="Ribosomal RNA methyltransferase FtsJ" evidence="13">
    <location>
        <begin position="32"/>
        <end position="207"/>
    </location>
</feature>
<keyword evidence="3 11" id="KW-0808">Transferase</keyword>
<dbReference type="PANTHER" id="PTHR10920:SF18">
    <property type="entry name" value="RRNA METHYLTRANSFERASE 2, MITOCHONDRIAL"/>
    <property type="match status" value="1"/>
</dbReference>
<comment type="function">
    <text evidence="5 11">Specifically methylates the uridine in position 2552 of 23S rRNA at the 2'-O position of the ribose in the fully assembled 50S ribosomal subunit.</text>
</comment>
<feature type="binding site" evidence="11">
    <location>
        <position position="66"/>
    </location>
    <ligand>
        <name>S-adenosyl-L-methionine</name>
        <dbReference type="ChEBI" id="CHEBI:59789"/>
    </ligand>
</feature>
<dbReference type="RefSeq" id="WP_246118515.1">
    <property type="nucleotide sequence ID" value="NZ_VLLC01000004.1"/>
</dbReference>
<evidence type="ECO:0000256" key="2">
    <source>
        <dbReference type="ARBA" id="ARBA00022603"/>
    </source>
</evidence>
<keyword evidence="2 11" id="KW-0489">Methyltransferase</keyword>
<dbReference type="Gene3D" id="3.40.50.150">
    <property type="entry name" value="Vaccinia Virus protein VP39"/>
    <property type="match status" value="1"/>
</dbReference>
<gene>
    <name evidence="11" type="primary">rlmE</name>
    <name evidence="11" type="synonym">ftsJ</name>
    <name evidence="11" type="synonym">rrmJ</name>
    <name evidence="14" type="ORF">LZ24_00842</name>
</gene>
<dbReference type="Proteomes" id="UP000318307">
    <property type="component" value="Unassembled WGS sequence"/>
</dbReference>
<accession>A0A562S481</accession>
<evidence type="ECO:0000256" key="5">
    <source>
        <dbReference type="ARBA" id="ARBA00037569"/>
    </source>
</evidence>
<organism evidence="14 15">
    <name type="scientific">Desulfobotulus alkaliphilus</name>
    <dbReference type="NCBI Taxonomy" id="622671"/>
    <lineage>
        <taxon>Bacteria</taxon>
        <taxon>Pseudomonadati</taxon>
        <taxon>Thermodesulfobacteriota</taxon>
        <taxon>Desulfobacteria</taxon>
        <taxon>Desulfobacterales</taxon>
        <taxon>Desulfobacteraceae</taxon>
        <taxon>Desulfobotulus</taxon>
    </lineage>
</organism>
<comment type="catalytic activity">
    <reaction evidence="10 11">
        <text>uridine(2552) in 23S rRNA + S-adenosyl-L-methionine = 2'-O-methyluridine(2552) in 23S rRNA + S-adenosyl-L-homocysteine + H(+)</text>
        <dbReference type="Rhea" id="RHEA:42720"/>
        <dbReference type="Rhea" id="RHEA-COMP:10202"/>
        <dbReference type="Rhea" id="RHEA-COMP:10203"/>
        <dbReference type="ChEBI" id="CHEBI:15378"/>
        <dbReference type="ChEBI" id="CHEBI:57856"/>
        <dbReference type="ChEBI" id="CHEBI:59789"/>
        <dbReference type="ChEBI" id="CHEBI:65315"/>
        <dbReference type="ChEBI" id="CHEBI:74478"/>
        <dbReference type="EC" id="2.1.1.166"/>
    </reaction>
</comment>
<keyword evidence="1 11" id="KW-0698">rRNA processing</keyword>